<dbReference type="GO" id="GO:0006730">
    <property type="term" value="P:one-carbon metabolic process"/>
    <property type="evidence" value="ECO:0007669"/>
    <property type="project" value="UniProtKB-KW"/>
</dbReference>
<dbReference type="GO" id="GO:0005829">
    <property type="term" value="C:cytosol"/>
    <property type="evidence" value="ECO:0007669"/>
    <property type="project" value="TreeGrafter"/>
</dbReference>
<reference evidence="10 11" key="1">
    <citation type="journal article" date="2016" name="Nat. Commun.">
        <title>Thousands of microbial genomes shed light on interconnected biogeochemical processes in an aquifer system.</title>
        <authorList>
            <person name="Anantharaman K."/>
            <person name="Brown C.T."/>
            <person name="Hug L.A."/>
            <person name="Sharon I."/>
            <person name="Castelle C.J."/>
            <person name="Probst A.J."/>
            <person name="Thomas B.C."/>
            <person name="Singh A."/>
            <person name="Wilkins M.J."/>
            <person name="Karaoz U."/>
            <person name="Brodie E.L."/>
            <person name="Williams K.H."/>
            <person name="Hubbard S.S."/>
            <person name="Banfield J.F."/>
        </authorList>
    </citation>
    <scope>NUCLEOTIDE SEQUENCE [LARGE SCALE GENOMIC DNA]</scope>
</reference>
<dbReference type="EC" id="1.5.1.3" evidence="3 8"/>
<keyword evidence="6 8" id="KW-0560">Oxidoreductase</keyword>
<sequence>MISLIAAIGKNNELGKNNTLVWSMPTDLKYFRQITSGHSVIMGRKTFESVGRPMPNRRNLIITRDLNYKKDGIEVVHSLEEALNLTSPQPLSEGEGAPSLSGKAGDEVFVIGGEEIFKKAIALADRLYITHIDATDKDANVFFPEIIPVVWNEVSHEEHKADKENPFDYTFSVYERLTK</sequence>
<dbReference type="InterPro" id="IPR001796">
    <property type="entry name" value="DHFR_dom"/>
</dbReference>
<dbReference type="GO" id="GO:0070401">
    <property type="term" value="F:NADP+ binding"/>
    <property type="evidence" value="ECO:0007669"/>
    <property type="project" value="UniProtKB-ARBA"/>
</dbReference>
<dbReference type="CDD" id="cd00209">
    <property type="entry name" value="DHFR"/>
    <property type="match status" value="1"/>
</dbReference>
<evidence type="ECO:0000256" key="8">
    <source>
        <dbReference type="PIRNR" id="PIRNR000194"/>
    </source>
</evidence>
<dbReference type="Proteomes" id="UP000177693">
    <property type="component" value="Unassembled WGS sequence"/>
</dbReference>
<evidence type="ECO:0000256" key="1">
    <source>
        <dbReference type="ARBA" id="ARBA00004903"/>
    </source>
</evidence>
<dbReference type="PIRSF" id="PIRSF000194">
    <property type="entry name" value="DHFR"/>
    <property type="match status" value="1"/>
</dbReference>
<dbReference type="GO" id="GO:0046654">
    <property type="term" value="P:tetrahydrofolate biosynthetic process"/>
    <property type="evidence" value="ECO:0007669"/>
    <property type="project" value="UniProtKB-UniPathway"/>
</dbReference>
<dbReference type="EMBL" id="MFVL01000009">
    <property type="protein sequence ID" value="OGJ01855.1"/>
    <property type="molecule type" value="Genomic_DNA"/>
</dbReference>
<proteinExistence type="inferred from homology"/>
<dbReference type="GO" id="GO:0046655">
    <property type="term" value="P:folic acid metabolic process"/>
    <property type="evidence" value="ECO:0007669"/>
    <property type="project" value="TreeGrafter"/>
</dbReference>
<evidence type="ECO:0000256" key="5">
    <source>
        <dbReference type="ARBA" id="ARBA00022857"/>
    </source>
</evidence>
<evidence type="ECO:0000313" key="11">
    <source>
        <dbReference type="Proteomes" id="UP000177693"/>
    </source>
</evidence>
<dbReference type="FunFam" id="3.40.430.10:FF:000001">
    <property type="entry name" value="Dihydrofolate reductase"/>
    <property type="match status" value="1"/>
</dbReference>
<name>A0A1F6Y6A5_9BACT</name>
<evidence type="ECO:0000313" key="10">
    <source>
        <dbReference type="EMBL" id="OGJ01855.1"/>
    </source>
</evidence>
<dbReference type="GO" id="GO:0004146">
    <property type="term" value="F:dihydrofolate reductase activity"/>
    <property type="evidence" value="ECO:0007669"/>
    <property type="project" value="UniProtKB-EC"/>
</dbReference>
<dbReference type="UniPathway" id="UPA00077">
    <property type="reaction ID" value="UER00158"/>
</dbReference>
<comment type="pathway">
    <text evidence="1 8">Cofactor biosynthesis; tetrahydrofolate biosynthesis; 5,6,7,8-tetrahydrofolate from 7,8-dihydrofolate: step 1/1.</text>
</comment>
<accession>A0A1F6Y6A5</accession>
<dbReference type="PRINTS" id="PR00070">
    <property type="entry name" value="DHFR"/>
</dbReference>
<evidence type="ECO:0000259" key="9">
    <source>
        <dbReference type="PROSITE" id="PS51330"/>
    </source>
</evidence>
<dbReference type="Pfam" id="PF00186">
    <property type="entry name" value="DHFR_1"/>
    <property type="match status" value="1"/>
</dbReference>
<gene>
    <name evidence="10" type="ORF">A3I23_00670</name>
</gene>
<dbReference type="PROSITE" id="PS51330">
    <property type="entry name" value="DHFR_2"/>
    <property type="match status" value="1"/>
</dbReference>
<comment type="catalytic activity">
    <reaction evidence="8">
        <text>(6S)-5,6,7,8-tetrahydrofolate + NADP(+) = 7,8-dihydrofolate + NADPH + H(+)</text>
        <dbReference type="Rhea" id="RHEA:15009"/>
        <dbReference type="ChEBI" id="CHEBI:15378"/>
        <dbReference type="ChEBI" id="CHEBI:57451"/>
        <dbReference type="ChEBI" id="CHEBI:57453"/>
        <dbReference type="ChEBI" id="CHEBI:57783"/>
        <dbReference type="ChEBI" id="CHEBI:58349"/>
        <dbReference type="EC" id="1.5.1.3"/>
    </reaction>
</comment>
<evidence type="ECO:0000256" key="3">
    <source>
        <dbReference type="ARBA" id="ARBA00012856"/>
    </source>
</evidence>
<dbReference type="GO" id="GO:0046452">
    <property type="term" value="P:dihydrofolate metabolic process"/>
    <property type="evidence" value="ECO:0007669"/>
    <property type="project" value="TreeGrafter"/>
</dbReference>
<evidence type="ECO:0000256" key="4">
    <source>
        <dbReference type="ARBA" id="ARBA00022563"/>
    </source>
</evidence>
<dbReference type="PANTHER" id="PTHR48069:SF3">
    <property type="entry name" value="DIHYDROFOLATE REDUCTASE"/>
    <property type="match status" value="1"/>
</dbReference>
<comment type="function">
    <text evidence="7 8">Key enzyme in folate metabolism. Catalyzes an essential reaction for de novo glycine and purine synthesis, and for DNA precursor synthesis.</text>
</comment>
<evidence type="ECO:0000256" key="2">
    <source>
        <dbReference type="ARBA" id="ARBA00009539"/>
    </source>
</evidence>
<evidence type="ECO:0000256" key="7">
    <source>
        <dbReference type="ARBA" id="ARBA00025067"/>
    </source>
</evidence>
<dbReference type="SUPFAM" id="SSF53597">
    <property type="entry name" value="Dihydrofolate reductase-like"/>
    <property type="match status" value="1"/>
</dbReference>
<evidence type="ECO:0000256" key="6">
    <source>
        <dbReference type="ARBA" id="ARBA00023002"/>
    </source>
</evidence>
<dbReference type="AlphaFoldDB" id="A0A1F6Y6A5"/>
<dbReference type="Gene3D" id="3.40.430.10">
    <property type="entry name" value="Dihydrofolate Reductase, subunit A"/>
    <property type="match status" value="1"/>
</dbReference>
<dbReference type="InterPro" id="IPR024072">
    <property type="entry name" value="DHFR-like_dom_sf"/>
</dbReference>
<keyword evidence="5 8" id="KW-0521">NADP</keyword>
<comment type="caution">
    <text evidence="10">The sequence shown here is derived from an EMBL/GenBank/DDBJ whole genome shotgun (WGS) entry which is preliminary data.</text>
</comment>
<dbReference type="PANTHER" id="PTHR48069">
    <property type="entry name" value="DIHYDROFOLATE REDUCTASE"/>
    <property type="match status" value="1"/>
</dbReference>
<protein>
    <recommendedName>
        <fullName evidence="3 8">Dihydrofolate reductase</fullName>
        <ecNumber evidence="3 8">1.5.1.3</ecNumber>
    </recommendedName>
</protein>
<keyword evidence="4 8" id="KW-0554">One-carbon metabolism</keyword>
<comment type="similarity">
    <text evidence="2 8">Belongs to the dihydrofolate reductase family.</text>
</comment>
<feature type="domain" description="DHFR" evidence="9">
    <location>
        <begin position="1"/>
        <end position="176"/>
    </location>
</feature>
<organism evidence="10 11">
    <name type="scientific">Candidatus Nomurabacteria bacterium RIFCSPLOWO2_02_FULL_40_67</name>
    <dbReference type="NCBI Taxonomy" id="1801787"/>
    <lineage>
        <taxon>Bacteria</taxon>
        <taxon>Candidatus Nomuraibacteriota</taxon>
    </lineage>
</organism>
<dbReference type="InterPro" id="IPR012259">
    <property type="entry name" value="DHFR"/>
</dbReference>